<sequence>MQSRCARRAPNFASYIFFFLFWCIIFMVIIITRVYTGIHNCQVLLSIPCSLVRCCHLVVKAVFS</sequence>
<organism evidence="2 3">
    <name type="scientific">Neurospora intermedia</name>
    <dbReference type="NCBI Taxonomy" id="5142"/>
    <lineage>
        <taxon>Eukaryota</taxon>
        <taxon>Fungi</taxon>
        <taxon>Dikarya</taxon>
        <taxon>Ascomycota</taxon>
        <taxon>Pezizomycotina</taxon>
        <taxon>Sordariomycetes</taxon>
        <taxon>Sordariomycetidae</taxon>
        <taxon>Sordariales</taxon>
        <taxon>Sordariaceae</taxon>
        <taxon>Neurospora</taxon>
    </lineage>
</organism>
<name>A0ABR3D5K6_NEUIN</name>
<evidence type="ECO:0000256" key="1">
    <source>
        <dbReference type="SAM" id="Phobius"/>
    </source>
</evidence>
<keyword evidence="3" id="KW-1185">Reference proteome</keyword>
<dbReference type="EMBL" id="JAVLET010000008">
    <property type="protein sequence ID" value="KAL0467979.1"/>
    <property type="molecule type" value="Genomic_DNA"/>
</dbReference>
<reference evidence="2 3" key="1">
    <citation type="submission" date="2023-09" db="EMBL/GenBank/DDBJ databases">
        <title>Multi-omics analysis of a traditional fermented food reveals byproduct-associated fungal strains for waste-to-food upcycling.</title>
        <authorList>
            <consortium name="Lawrence Berkeley National Laboratory"/>
            <person name="Rekdal V.M."/>
            <person name="Villalobos-Escobedo J.M."/>
            <person name="Rodriguez-Valeron N."/>
            <person name="Garcia M.O."/>
            <person name="Vasquez D.P."/>
            <person name="Damayanti I."/>
            <person name="Sorensen P.M."/>
            <person name="Baidoo E.E."/>
            <person name="De Carvalho A.C."/>
            <person name="Riley R."/>
            <person name="Lipzen A."/>
            <person name="He G."/>
            <person name="Yan M."/>
            <person name="Haridas S."/>
            <person name="Daum C."/>
            <person name="Yoshinaga Y."/>
            <person name="Ng V."/>
            <person name="Grigoriev I.V."/>
            <person name="Munk R."/>
            <person name="Nuraida L."/>
            <person name="Wijaya C.H."/>
            <person name="Morales P.-C."/>
            <person name="Keasling J.D."/>
        </authorList>
    </citation>
    <scope>NUCLEOTIDE SEQUENCE [LARGE SCALE GENOMIC DNA]</scope>
    <source>
        <strain evidence="2 3">FGSC 2613</strain>
    </source>
</reference>
<evidence type="ECO:0000313" key="2">
    <source>
        <dbReference type="EMBL" id="KAL0467979.1"/>
    </source>
</evidence>
<keyword evidence="1" id="KW-0472">Membrane</keyword>
<proteinExistence type="predicted"/>
<protein>
    <submittedName>
        <fullName evidence="2">Uncharacterized protein</fullName>
    </submittedName>
</protein>
<keyword evidence="1" id="KW-0812">Transmembrane</keyword>
<evidence type="ECO:0000313" key="3">
    <source>
        <dbReference type="Proteomes" id="UP001451303"/>
    </source>
</evidence>
<gene>
    <name evidence="2" type="ORF">QR685DRAFT_599428</name>
</gene>
<accession>A0ABR3D5K6</accession>
<keyword evidence="1" id="KW-1133">Transmembrane helix</keyword>
<comment type="caution">
    <text evidence="2">The sequence shown here is derived from an EMBL/GenBank/DDBJ whole genome shotgun (WGS) entry which is preliminary data.</text>
</comment>
<dbReference type="Proteomes" id="UP001451303">
    <property type="component" value="Unassembled WGS sequence"/>
</dbReference>
<feature type="transmembrane region" description="Helical" evidence="1">
    <location>
        <begin position="12"/>
        <end position="31"/>
    </location>
</feature>